<dbReference type="Gene3D" id="1.20.1250.20">
    <property type="entry name" value="MFS general substrate transporter like domains"/>
    <property type="match status" value="2"/>
</dbReference>
<feature type="transmembrane region" description="Helical" evidence="6">
    <location>
        <begin position="145"/>
        <end position="166"/>
    </location>
</feature>
<feature type="transmembrane region" description="Helical" evidence="6">
    <location>
        <begin position="52"/>
        <end position="72"/>
    </location>
</feature>
<keyword evidence="9" id="KW-1185">Reference proteome</keyword>
<dbReference type="PROSITE" id="PS50850">
    <property type="entry name" value="MFS"/>
    <property type="match status" value="1"/>
</dbReference>
<gene>
    <name evidence="8" type="ORF">DXN04_22445</name>
</gene>
<keyword evidence="2" id="KW-1003">Cell membrane</keyword>
<comment type="subcellular location">
    <subcellularLocation>
        <location evidence="1">Cell inner membrane</location>
        <topology evidence="1">Multi-pass membrane protein</topology>
    </subcellularLocation>
</comment>
<dbReference type="InterPro" id="IPR011701">
    <property type="entry name" value="MFS"/>
</dbReference>
<feature type="transmembrane region" description="Helical" evidence="6">
    <location>
        <begin position="312"/>
        <end position="333"/>
    </location>
</feature>
<dbReference type="GO" id="GO:0022857">
    <property type="term" value="F:transmembrane transporter activity"/>
    <property type="evidence" value="ECO:0007669"/>
    <property type="project" value="InterPro"/>
</dbReference>
<dbReference type="RefSeq" id="WP_116855641.1">
    <property type="nucleotide sequence ID" value="NZ_QTJV01000009.1"/>
</dbReference>
<proteinExistence type="predicted"/>
<feature type="transmembrane region" description="Helical" evidence="6">
    <location>
        <begin position="221"/>
        <end position="242"/>
    </location>
</feature>
<evidence type="ECO:0000256" key="2">
    <source>
        <dbReference type="ARBA" id="ARBA00022475"/>
    </source>
</evidence>
<evidence type="ECO:0000313" key="8">
    <source>
        <dbReference type="EMBL" id="RFM32448.1"/>
    </source>
</evidence>
<feature type="transmembrane region" description="Helical" evidence="6">
    <location>
        <begin position="345"/>
        <end position="365"/>
    </location>
</feature>
<feature type="transmembrane region" description="Helical" evidence="6">
    <location>
        <begin position="257"/>
        <end position="275"/>
    </location>
</feature>
<evidence type="ECO:0000259" key="7">
    <source>
        <dbReference type="PROSITE" id="PS50850"/>
    </source>
</evidence>
<feature type="transmembrane region" description="Helical" evidence="6">
    <location>
        <begin position="81"/>
        <end position="100"/>
    </location>
</feature>
<feature type="transmembrane region" description="Helical" evidence="6">
    <location>
        <begin position="112"/>
        <end position="133"/>
    </location>
</feature>
<name>A0A3E1NXG3_9BACT</name>
<dbReference type="SUPFAM" id="SSF103473">
    <property type="entry name" value="MFS general substrate transporter"/>
    <property type="match status" value="1"/>
</dbReference>
<dbReference type="EMBL" id="QTJV01000009">
    <property type="protein sequence ID" value="RFM32448.1"/>
    <property type="molecule type" value="Genomic_DNA"/>
</dbReference>
<dbReference type="CDD" id="cd17394">
    <property type="entry name" value="MFS_FucP_like"/>
    <property type="match status" value="1"/>
</dbReference>
<dbReference type="Proteomes" id="UP000261174">
    <property type="component" value="Unassembled WGS sequence"/>
</dbReference>
<dbReference type="GO" id="GO:0005886">
    <property type="term" value="C:plasma membrane"/>
    <property type="evidence" value="ECO:0007669"/>
    <property type="project" value="UniProtKB-SubCell"/>
</dbReference>
<keyword evidence="3 6" id="KW-0812">Transmembrane</keyword>
<feature type="transmembrane region" description="Helical" evidence="6">
    <location>
        <begin position="178"/>
        <end position="196"/>
    </location>
</feature>
<sequence>MSGKPNFTERKYLTIFLFVTSLFLCWGVALTLGDVLNRHFQHVLHISKSRSGLVQLSLFGAYAVMGIPAGIFMKRFGYKRGILLGLVLYASGAFLFIPAAEAVSFNFFRLALFVLACGLATLETVAHPLIAALGDQRTSDQRINFAQSFNGLGGVIGPALGSYVILKESNDLLAVRDLYMAIGGVISLLALIFLFIRIPKVQYAAHEDLAEAKPLIRQKHFVCAAIAQFFNTAAQGGTWAYFINYGHDVMGLSDEKAGYFFSLSMILLMIGRFVGTALMRVIAPYKLLAVFAGMNILMCIIVAQQWGWMSFVALLMINFFFSIMFPTIFSLGLKNLGKHTQQASSFIVMGVVGGGIFPPLMGLIANHNVAAAYYLPVICYIVILLFGYNYPGLAKK</sequence>
<feature type="domain" description="Major facilitator superfamily (MFS) profile" evidence="7">
    <location>
        <begin position="13"/>
        <end position="395"/>
    </location>
</feature>
<organism evidence="8 9">
    <name type="scientific">Chitinophaga silvisoli</name>
    <dbReference type="NCBI Taxonomy" id="2291814"/>
    <lineage>
        <taxon>Bacteria</taxon>
        <taxon>Pseudomonadati</taxon>
        <taxon>Bacteroidota</taxon>
        <taxon>Chitinophagia</taxon>
        <taxon>Chitinophagales</taxon>
        <taxon>Chitinophagaceae</taxon>
        <taxon>Chitinophaga</taxon>
    </lineage>
</organism>
<accession>A0A3E1NXG3</accession>
<dbReference type="InterPro" id="IPR020846">
    <property type="entry name" value="MFS_dom"/>
</dbReference>
<dbReference type="PANTHER" id="PTHR43702:SF3">
    <property type="entry name" value="PROTEIN TSGA"/>
    <property type="match status" value="1"/>
</dbReference>
<dbReference type="InterPro" id="IPR036259">
    <property type="entry name" value="MFS_trans_sf"/>
</dbReference>
<evidence type="ECO:0000256" key="6">
    <source>
        <dbReference type="SAM" id="Phobius"/>
    </source>
</evidence>
<keyword evidence="4 6" id="KW-1133">Transmembrane helix</keyword>
<evidence type="ECO:0000313" key="9">
    <source>
        <dbReference type="Proteomes" id="UP000261174"/>
    </source>
</evidence>
<evidence type="ECO:0000256" key="1">
    <source>
        <dbReference type="ARBA" id="ARBA00004429"/>
    </source>
</evidence>
<reference evidence="8 9" key="1">
    <citation type="submission" date="2018-08" db="EMBL/GenBank/DDBJ databases">
        <title>Chitinophaga sp. K20C18050901, a novel bacterium isolated from forest soil.</title>
        <authorList>
            <person name="Wang C."/>
        </authorList>
    </citation>
    <scope>NUCLEOTIDE SEQUENCE [LARGE SCALE GENOMIC DNA]</scope>
    <source>
        <strain evidence="8 9">K20C18050901</strain>
    </source>
</reference>
<comment type="caution">
    <text evidence="8">The sequence shown here is derived from an EMBL/GenBank/DDBJ whole genome shotgun (WGS) entry which is preliminary data.</text>
</comment>
<dbReference type="AlphaFoldDB" id="A0A3E1NXG3"/>
<feature type="transmembrane region" description="Helical" evidence="6">
    <location>
        <begin position="371"/>
        <end position="390"/>
    </location>
</feature>
<keyword evidence="5 6" id="KW-0472">Membrane</keyword>
<feature type="transmembrane region" description="Helical" evidence="6">
    <location>
        <begin position="287"/>
        <end position="306"/>
    </location>
</feature>
<feature type="transmembrane region" description="Helical" evidence="6">
    <location>
        <begin position="12"/>
        <end position="32"/>
    </location>
</feature>
<dbReference type="Pfam" id="PF07690">
    <property type="entry name" value="MFS_1"/>
    <property type="match status" value="1"/>
</dbReference>
<dbReference type="OrthoDB" id="9786665at2"/>
<evidence type="ECO:0000256" key="4">
    <source>
        <dbReference type="ARBA" id="ARBA00022989"/>
    </source>
</evidence>
<evidence type="ECO:0000256" key="5">
    <source>
        <dbReference type="ARBA" id="ARBA00023136"/>
    </source>
</evidence>
<protein>
    <submittedName>
        <fullName evidence="8">Sugar MFS transporter</fullName>
    </submittedName>
</protein>
<dbReference type="InterPro" id="IPR050375">
    <property type="entry name" value="MFS_TsgA-like"/>
</dbReference>
<evidence type="ECO:0000256" key="3">
    <source>
        <dbReference type="ARBA" id="ARBA00022692"/>
    </source>
</evidence>
<dbReference type="PANTHER" id="PTHR43702">
    <property type="entry name" value="L-FUCOSE-PROTON SYMPORTER"/>
    <property type="match status" value="1"/>
</dbReference>